<dbReference type="InterPro" id="IPR000849">
    <property type="entry name" value="Sugar_P_transporter"/>
</dbReference>
<dbReference type="InterPro" id="IPR036259">
    <property type="entry name" value="MFS_trans_sf"/>
</dbReference>
<evidence type="ECO:0000256" key="7">
    <source>
        <dbReference type="ARBA" id="ARBA00023136"/>
    </source>
</evidence>
<dbReference type="SUPFAM" id="SSF103473">
    <property type="entry name" value="MFS general substrate transporter"/>
    <property type="match status" value="1"/>
</dbReference>
<feature type="transmembrane region" description="Helical" evidence="9">
    <location>
        <begin position="314"/>
        <end position="336"/>
    </location>
</feature>
<comment type="subcellular location">
    <subcellularLocation>
        <location evidence="1">Membrane</location>
        <topology evidence="1">Multi-pass membrane protein</topology>
    </subcellularLocation>
</comment>
<proteinExistence type="inferred from homology"/>
<feature type="transmembrane region" description="Helical" evidence="9">
    <location>
        <begin position="409"/>
        <end position="432"/>
    </location>
</feature>
<evidence type="ECO:0000256" key="2">
    <source>
        <dbReference type="ARBA" id="ARBA00009598"/>
    </source>
</evidence>
<evidence type="ECO:0000256" key="6">
    <source>
        <dbReference type="ARBA" id="ARBA00022989"/>
    </source>
</evidence>
<evidence type="ECO:0000256" key="5">
    <source>
        <dbReference type="ARBA" id="ARBA00022692"/>
    </source>
</evidence>
<protein>
    <recommendedName>
        <fullName evidence="10">Major facilitator superfamily (MFS) profile domain-containing protein</fullName>
    </recommendedName>
</protein>
<keyword evidence="7 9" id="KW-0472">Membrane</keyword>
<dbReference type="PROSITE" id="PS50850">
    <property type="entry name" value="MFS"/>
    <property type="match status" value="1"/>
</dbReference>
<evidence type="ECO:0000259" key="10">
    <source>
        <dbReference type="PROSITE" id="PS50850"/>
    </source>
</evidence>
<feature type="transmembrane region" description="Helical" evidence="9">
    <location>
        <begin position="280"/>
        <end position="302"/>
    </location>
</feature>
<evidence type="ECO:0000313" key="11">
    <source>
        <dbReference type="EMBL" id="CAE2264482.1"/>
    </source>
</evidence>
<dbReference type="Gene3D" id="1.20.1250.20">
    <property type="entry name" value="MFS general substrate transporter like domains"/>
    <property type="match status" value="2"/>
</dbReference>
<evidence type="ECO:0000256" key="9">
    <source>
        <dbReference type="SAM" id="Phobius"/>
    </source>
</evidence>
<feature type="region of interest" description="Disordered" evidence="8">
    <location>
        <begin position="1"/>
        <end position="21"/>
    </location>
</feature>
<evidence type="ECO:0000256" key="1">
    <source>
        <dbReference type="ARBA" id="ARBA00004141"/>
    </source>
</evidence>
<feature type="transmembrane region" description="Helical" evidence="9">
    <location>
        <begin position="343"/>
        <end position="362"/>
    </location>
</feature>
<evidence type="ECO:0000256" key="4">
    <source>
        <dbReference type="ARBA" id="ARBA00022597"/>
    </source>
</evidence>
<evidence type="ECO:0000256" key="8">
    <source>
        <dbReference type="SAM" id="MobiDB-lite"/>
    </source>
</evidence>
<keyword evidence="4" id="KW-0762">Sugar transport</keyword>
<feature type="transmembrane region" description="Helical" evidence="9">
    <location>
        <begin position="100"/>
        <end position="122"/>
    </location>
</feature>
<dbReference type="InterPro" id="IPR020846">
    <property type="entry name" value="MFS_dom"/>
</dbReference>
<evidence type="ECO:0000256" key="3">
    <source>
        <dbReference type="ARBA" id="ARBA00022448"/>
    </source>
</evidence>
<feature type="transmembrane region" description="Helical" evidence="9">
    <location>
        <begin position="368"/>
        <end position="388"/>
    </location>
</feature>
<sequence length="486" mass="53388">MAPTETTALVSNGKPKDEEKDDENLRRLKGYQWWAFFVTFGGYFMAHFSRKCYSTVKQQLQDEAGYNAWILSAMDTTFMATYACGNIISGKLGDTLNPTTVLAIGLFGSGVCLFFINVAIWFDFHGFNENLGNLFILAVYFMFGFFQSTGGPVGTAVMGNWFCDSESVRRRGLIFGLWTCHQYCGDITAALCTAWVLGNGWPYWWALLIPSLTNILWGVLTLQLIPDPADVGIITPEVRIRQEKLAAKRALLKEGEEILDEGPKPISYSAALRIPMVAQYAFAFGFFKLTNYVLFFWLPYFLGKNFDPVTANLIAALYSVGMMPGGIIVGVVSDWFGGRRACVIGTFMSCLMVFLFIFSIYSEKLNEVALLVMLCIMGILVGGPNNIITSAVAADLASHPSVRGNNKSLGTVTGLINGCGSITASIGLLAVGPLQDHFGWGSVWVFLMFCTGVGTLLMGPKIWEEAFPKPEVPEAETEMESTNVIV</sequence>
<name>A0A7S4JIC4_9STRA</name>
<feature type="transmembrane region" description="Helical" evidence="9">
    <location>
        <begin position="30"/>
        <end position="48"/>
    </location>
</feature>
<feature type="transmembrane region" description="Helical" evidence="9">
    <location>
        <begin position="438"/>
        <end position="459"/>
    </location>
</feature>
<reference evidence="11" key="1">
    <citation type="submission" date="2021-01" db="EMBL/GenBank/DDBJ databases">
        <authorList>
            <person name="Corre E."/>
            <person name="Pelletier E."/>
            <person name="Niang G."/>
            <person name="Scheremetjew M."/>
            <person name="Finn R."/>
            <person name="Kale V."/>
            <person name="Holt S."/>
            <person name="Cochrane G."/>
            <person name="Meng A."/>
            <person name="Brown T."/>
            <person name="Cohen L."/>
        </authorList>
    </citation>
    <scope>NUCLEOTIDE SEQUENCE</scope>
    <source>
        <strain evidence="11">Isolate 1302-5</strain>
    </source>
</reference>
<dbReference type="EMBL" id="HBKQ01041012">
    <property type="protein sequence ID" value="CAE2264482.1"/>
    <property type="molecule type" value="Transcribed_RNA"/>
</dbReference>
<dbReference type="AlphaFoldDB" id="A0A7S4JIC4"/>
<feature type="transmembrane region" description="Helical" evidence="9">
    <location>
        <begin position="203"/>
        <end position="225"/>
    </location>
</feature>
<feature type="domain" description="Major facilitator superfamily (MFS) profile" evidence="10">
    <location>
        <begin position="35"/>
        <end position="466"/>
    </location>
</feature>
<dbReference type="PIRSF" id="PIRSF002808">
    <property type="entry name" value="Hexose_phosphate_transp"/>
    <property type="match status" value="1"/>
</dbReference>
<dbReference type="GO" id="GO:0005789">
    <property type="term" value="C:endoplasmic reticulum membrane"/>
    <property type="evidence" value="ECO:0007669"/>
    <property type="project" value="TreeGrafter"/>
</dbReference>
<dbReference type="InterPro" id="IPR011701">
    <property type="entry name" value="MFS"/>
</dbReference>
<keyword evidence="6 9" id="KW-1133">Transmembrane helix</keyword>
<feature type="transmembrane region" description="Helical" evidence="9">
    <location>
        <begin position="68"/>
        <end position="88"/>
    </location>
</feature>
<dbReference type="GO" id="GO:0022857">
    <property type="term" value="F:transmembrane transporter activity"/>
    <property type="evidence" value="ECO:0007669"/>
    <property type="project" value="InterPro"/>
</dbReference>
<keyword evidence="5 9" id="KW-0812">Transmembrane</keyword>
<keyword evidence="3" id="KW-0813">Transport</keyword>
<accession>A0A7S4JIC4</accession>
<comment type="similarity">
    <text evidence="2">Belongs to the major facilitator superfamily. Organophosphate:Pi antiporter (OPA) (TC 2.A.1.4) family.</text>
</comment>
<dbReference type="PANTHER" id="PTHR43184:SF12">
    <property type="entry name" value="SUGAR PHOSPHATE EXCHANGER 3"/>
    <property type="match status" value="1"/>
</dbReference>
<dbReference type="Pfam" id="PF07690">
    <property type="entry name" value="MFS_1"/>
    <property type="match status" value="1"/>
</dbReference>
<feature type="transmembrane region" description="Helical" evidence="9">
    <location>
        <begin position="134"/>
        <end position="163"/>
    </location>
</feature>
<dbReference type="PANTHER" id="PTHR43184">
    <property type="entry name" value="MAJOR FACILITATOR SUPERFAMILY TRANSPORTER 16, ISOFORM B"/>
    <property type="match status" value="1"/>
</dbReference>
<feature type="transmembrane region" description="Helical" evidence="9">
    <location>
        <begin position="175"/>
        <end position="197"/>
    </location>
</feature>
<feature type="compositionally biased region" description="Polar residues" evidence="8">
    <location>
        <begin position="1"/>
        <end position="10"/>
    </location>
</feature>
<gene>
    <name evidence="11" type="ORF">OAUR00152_LOCUS28280</name>
</gene>
<organism evidence="11">
    <name type="scientific">Odontella aurita</name>
    <dbReference type="NCBI Taxonomy" id="265563"/>
    <lineage>
        <taxon>Eukaryota</taxon>
        <taxon>Sar</taxon>
        <taxon>Stramenopiles</taxon>
        <taxon>Ochrophyta</taxon>
        <taxon>Bacillariophyta</taxon>
        <taxon>Mediophyceae</taxon>
        <taxon>Biddulphiophycidae</taxon>
        <taxon>Eupodiscales</taxon>
        <taxon>Odontellaceae</taxon>
        <taxon>Odontella</taxon>
    </lineage>
</organism>